<accession>A0A4R7TFL2</accession>
<dbReference type="Proteomes" id="UP000295151">
    <property type="component" value="Unassembled WGS sequence"/>
</dbReference>
<feature type="compositionally biased region" description="Basic and acidic residues" evidence="1">
    <location>
        <begin position="25"/>
        <end position="51"/>
    </location>
</feature>
<organism evidence="2 3">
    <name type="scientific">Kribbella voronezhensis</name>
    <dbReference type="NCBI Taxonomy" id="2512212"/>
    <lineage>
        <taxon>Bacteria</taxon>
        <taxon>Bacillati</taxon>
        <taxon>Actinomycetota</taxon>
        <taxon>Actinomycetes</taxon>
        <taxon>Propionibacteriales</taxon>
        <taxon>Kribbellaceae</taxon>
        <taxon>Kribbella</taxon>
    </lineage>
</organism>
<proteinExistence type="predicted"/>
<feature type="region of interest" description="Disordered" evidence="1">
    <location>
        <begin position="24"/>
        <end position="125"/>
    </location>
</feature>
<keyword evidence="3" id="KW-1185">Reference proteome</keyword>
<dbReference type="AlphaFoldDB" id="A0A4R7TFL2"/>
<evidence type="ECO:0000313" key="2">
    <source>
        <dbReference type="EMBL" id="TDU90985.1"/>
    </source>
</evidence>
<sequence length="232" mass="24708">MQEPATEHDGSFCMVLTISPALRHAATEDPATRGGRSEPRRSWRPGGREQQRGGLLSTRGTSRAPPGWVGAASTSAKGAAYSAREARAGRPRGRPEQRARARQGVGQPKPARHERASGREECATQERATGWAYSASEARAGDLGWAGAATSGARDGVGYSSPQGTSGRRPGGREPRRRSGVGLVVVRNCPAGPRTGRAVGWCGVKISDRGRGRDRLRRALLLRACRRPGSPW</sequence>
<feature type="region of interest" description="Disordered" evidence="1">
    <location>
        <begin position="151"/>
        <end position="180"/>
    </location>
</feature>
<evidence type="ECO:0000313" key="3">
    <source>
        <dbReference type="Proteomes" id="UP000295151"/>
    </source>
</evidence>
<feature type="compositionally biased region" description="Basic and acidic residues" evidence="1">
    <location>
        <begin position="84"/>
        <end position="99"/>
    </location>
</feature>
<protein>
    <submittedName>
        <fullName evidence="2">Uncharacterized protein</fullName>
    </submittedName>
</protein>
<reference evidence="2 3" key="1">
    <citation type="submission" date="2019-03" db="EMBL/GenBank/DDBJ databases">
        <title>Genomic Encyclopedia of Type Strains, Phase III (KMG-III): the genomes of soil and plant-associated and newly described type strains.</title>
        <authorList>
            <person name="Whitman W."/>
        </authorList>
    </citation>
    <scope>NUCLEOTIDE SEQUENCE [LARGE SCALE GENOMIC DNA]</scope>
    <source>
        <strain evidence="2 3">VKM Ac-2575</strain>
    </source>
</reference>
<feature type="compositionally biased region" description="Basic and acidic residues" evidence="1">
    <location>
        <begin position="111"/>
        <end position="124"/>
    </location>
</feature>
<evidence type="ECO:0000256" key="1">
    <source>
        <dbReference type="SAM" id="MobiDB-lite"/>
    </source>
</evidence>
<gene>
    <name evidence="2" type="ORF">EV138_4586</name>
</gene>
<name>A0A4R7TFL2_9ACTN</name>
<comment type="caution">
    <text evidence="2">The sequence shown here is derived from an EMBL/GenBank/DDBJ whole genome shotgun (WGS) entry which is preliminary data.</text>
</comment>
<dbReference type="EMBL" id="SOCE01000001">
    <property type="protein sequence ID" value="TDU90985.1"/>
    <property type="molecule type" value="Genomic_DNA"/>
</dbReference>